<dbReference type="Pfam" id="PF12833">
    <property type="entry name" value="HTH_18"/>
    <property type="match status" value="1"/>
</dbReference>
<name>A0A5D4RMT7_9BACI</name>
<evidence type="ECO:0000259" key="4">
    <source>
        <dbReference type="PROSITE" id="PS01124"/>
    </source>
</evidence>
<dbReference type="GO" id="GO:0003700">
    <property type="term" value="F:DNA-binding transcription factor activity"/>
    <property type="evidence" value="ECO:0007669"/>
    <property type="project" value="InterPro"/>
</dbReference>
<dbReference type="InterPro" id="IPR018062">
    <property type="entry name" value="HTH_AraC-typ_CS"/>
</dbReference>
<dbReference type="SUPFAM" id="SSF51215">
    <property type="entry name" value="Regulatory protein AraC"/>
    <property type="match status" value="1"/>
</dbReference>
<evidence type="ECO:0000256" key="2">
    <source>
        <dbReference type="ARBA" id="ARBA00023125"/>
    </source>
</evidence>
<dbReference type="Proteomes" id="UP000322139">
    <property type="component" value="Unassembled WGS sequence"/>
</dbReference>
<keyword evidence="3" id="KW-0804">Transcription</keyword>
<dbReference type="RefSeq" id="WP_148973137.1">
    <property type="nucleotide sequence ID" value="NZ_JBNIKT010000018.1"/>
</dbReference>
<proteinExistence type="predicted"/>
<organism evidence="5 6">
    <name type="scientific">Bacillus infantis</name>
    <dbReference type="NCBI Taxonomy" id="324767"/>
    <lineage>
        <taxon>Bacteria</taxon>
        <taxon>Bacillati</taxon>
        <taxon>Bacillota</taxon>
        <taxon>Bacilli</taxon>
        <taxon>Bacillales</taxon>
        <taxon>Bacillaceae</taxon>
        <taxon>Bacillus</taxon>
    </lineage>
</organism>
<dbReference type="GO" id="GO:0043565">
    <property type="term" value="F:sequence-specific DNA binding"/>
    <property type="evidence" value="ECO:0007669"/>
    <property type="project" value="InterPro"/>
</dbReference>
<dbReference type="PANTHER" id="PTHR43280:SF2">
    <property type="entry name" value="HTH-TYPE TRANSCRIPTIONAL REGULATOR EXSA"/>
    <property type="match status" value="1"/>
</dbReference>
<dbReference type="InterPro" id="IPR037923">
    <property type="entry name" value="HTH-like"/>
</dbReference>
<evidence type="ECO:0000313" key="6">
    <source>
        <dbReference type="Proteomes" id="UP000322139"/>
    </source>
</evidence>
<evidence type="ECO:0000313" key="5">
    <source>
        <dbReference type="EMBL" id="TYS52159.1"/>
    </source>
</evidence>
<keyword evidence="2" id="KW-0238">DNA-binding</keyword>
<dbReference type="EMBL" id="VTER01000001">
    <property type="protein sequence ID" value="TYS52159.1"/>
    <property type="molecule type" value="Genomic_DNA"/>
</dbReference>
<dbReference type="SUPFAM" id="SSF46689">
    <property type="entry name" value="Homeodomain-like"/>
    <property type="match status" value="2"/>
</dbReference>
<dbReference type="InterPro" id="IPR009057">
    <property type="entry name" value="Homeodomain-like_sf"/>
</dbReference>
<accession>A0A5D4RMT7</accession>
<feature type="domain" description="HTH araC/xylS-type" evidence="4">
    <location>
        <begin position="163"/>
        <end position="261"/>
    </location>
</feature>
<sequence>MKTDTLFCGYSYHTQPFYSHHKSGYPSYLIRLQTEGACEAIVRGNRRKLEKGDLLLIKPGDHYELMVDSLLPDKAILSGDYHLICEGEWIEDWWKRSNKPDVARIDADERLLSLWRHLIIELRRPSKEEFNELSDYLLRSLCILLERSLKESSLSAHRPYAVTRMLRFIEEHALSSFKVEEAAAHAGLSVSRAVHLFKESTGKTIMEYAMEIRLAAAEERMKYTTMTLEQIAEECGFGTYPYFHRVFSKMHGRAPGVYRRMEYGGMGSVKS</sequence>
<dbReference type="PANTHER" id="PTHR43280">
    <property type="entry name" value="ARAC-FAMILY TRANSCRIPTIONAL REGULATOR"/>
    <property type="match status" value="1"/>
</dbReference>
<dbReference type="InterPro" id="IPR003313">
    <property type="entry name" value="AraC-bd"/>
</dbReference>
<evidence type="ECO:0000256" key="1">
    <source>
        <dbReference type="ARBA" id="ARBA00023015"/>
    </source>
</evidence>
<keyword evidence="1" id="KW-0805">Transcription regulation</keyword>
<protein>
    <submittedName>
        <fullName evidence="5">AraC family transcriptional regulator</fullName>
    </submittedName>
</protein>
<dbReference type="PROSITE" id="PS00041">
    <property type="entry name" value="HTH_ARAC_FAMILY_1"/>
    <property type="match status" value="1"/>
</dbReference>
<dbReference type="SMART" id="SM00342">
    <property type="entry name" value="HTH_ARAC"/>
    <property type="match status" value="1"/>
</dbReference>
<dbReference type="Pfam" id="PF02311">
    <property type="entry name" value="AraC_binding"/>
    <property type="match status" value="1"/>
</dbReference>
<dbReference type="AlphaFoldDB" id="A0A5D4RMT7"/>
<dbReference type="PROSITE" id="PS01124">
    <property type="entry name" value="HTH_ARAC_FAMILY_2"/>
    <property type="match status" value="1"/>
</dbReference>
<dbReference type="Gene3D" id="1.10.10.60">
    <property type="entry name" value="Homeodomain-like"/>
    <property type="match status" value="2"/>
</dbReference>
<evidence type="ECO:0000256" key="3">
    <source>
        <dbReference type="ARBA" id="ARBA00023163"/>
    </source>
</evidence>
<reference evidence="5 6" key="1">
    <citation type="submission" date="2019-08" db="EMBL/GenBank/DDBJ databases">
        <title>Bacillus genomes from the desert of Cuatro Cienegas, Coahuila.</title>
        <authorList>
            <person name="Olmedo-Alvarez G."/>
        </authorList>
    </citation>
    <scope>NUCLEOTIDE SEQUENCE [LARGE SCALE GENOMIC DNA]</scope>
    <source>
        <strain evidence="5 6">CH446_14T</strain>
    </source>
</reference>
<gene>
    <name evidence="5" type="ORF">FZD51_01605</name>
</gene>
<comment type="caution">
    <text evidence="5">The sequence shown here is derived from an EMBL/GenBank/DDBJ whole genome shotgun (WGS) entry which is preliminary data.</text>
</comment>
<dbReference type="InterPro" id="IPR018060">
    <property type="entry name" value="HTH_AraC"/>
</dbReference>